<evidence type="ECO:0000313" key="2">
    <source>
        <dbReference type="Proteomes" id="UP000249794"/>
    </source>
</evidence>
<proteinExistence type="predicted"/>
<reference evidence="1 2" key="2">
    <citation type="submission" date="2018-06" db="EMBL/GenBank/DDBJ databases">
        <title>Metagenomic assembly of (sub)arctic Cyanobacteria and their associated microbiome from non-axenic cultures.</title>
        <authorList>
            <person name="Baurain D."/>
        </authorList>
    </citation>
    <scope>NUCLEOTIDE SEQUENCE [LARGE SCALE GENOMIC DNA]</scope>
    <source>
        <strain evidence="1">ULC027bin1</strain>
    </source>
</reference>
<dbReference type="Proteomes" id="UP000249794">
    <property type="component" value="Unassembled WGS sequence"/>
</dbReference>
<dbReference type="AlphaFoldDB" id="A0A2W4WZB1"/>
<dbReference type="EMBL" id="QBMP01000187">
    <property type="protein sequence ID" value="PZO50473.1"/>
    <property type="molecule type" value="Genomic_DNA"/>
</dbReference>
<protein>
    <submittedName>
        <fullName evidence="1">Uncharacterized protein</fullName>
    </submittedName>
</protein>
<evidence type="ECO:0000313" key="1">
    <source>
        <dbReference type="EMBL" id="PZO50473.1"/>
    </source>
</evidence>
<sequence>MSSIFDKKDPSGRRKLQILATTNPKITQQRSLNAFSGLTRGNRLATDLSNDLISVVKEVMSEEKIP</sequence>
<gene>
    <name evidence="1" type="ORF">DCF15_15775</name>
</gene>
<comment type="caution">
    <text evidence="1">The sequence shown here is derived from an EMBL/GenBank/DDBJ whole genome shotgun (WGS) entry which is preliminary data.</text>
</comment>
<name>A0A2W4WZB1_9CYAN</name>
<organism evidence="1 2">
    <name type="scientific">Phormidesmis priestleyi</name>
    <dbReference type="NCBI Taxonomy" id="268141"/>
    <lineage>
        <taxon>Bacteria</taxon>
        <taxon>Bacillati</taxon>
        <taxon>Cyanobacteriota</taxon>
        <taxon>Cyanophyceae</taxon>
        <taxon>Leptolyngbyales</taxon>
        <taxon>Leptolyngbyaceae</taxon>
        <taxon>Phormidesmis</taxon>
    </lineage>
</organism>
<reference evidence="2" key="1">
    <citation type="submission" date="2018-04" db="EMBL/GenBank/DDBJ databases">
        <authorList>
            <person name="Cornet L."/>
        </authorList>
    </citation>
    <scope>NUCLEOTIDE SEQUENCE [LARGE SCALE GENOMIC DNA]</scope>
</reference>
<accession>A0A2W4WZB1</accession>